<organism evidence="1 2">
    <name type="scientific">Reticulomyxa filosa</name>
    <dbReference type="NCBI Taxonomy" id="46433"/>
    <lineage>
        <taxon>Eukaryota</taxon>
        <taxon>Sar</taxon>
        <taxon>Rhizaria</taxon>
        <taxon>Retaria</taxon>
        <taxon>Foraminifera</taxon>
        <taxon>Monothalamids</taxon>
        <taxon>Reticulomyxidae</taxon>
        <taxon>Reticulomyxa</taxon>
    </lineage>
</organism>
<proteinExistence type="predicted"/>
<comment type="caution">
    <text evidence="1">The sequence shown here is derived from an EMBL/GenBank/DDBJ whole genome shotgun (WGS) entry which is preliminary data.</text>
</comment>
<dbReference type="Proteomes" id="UP000023152">
    <property type="component" value="Unassembled WGS sequence"/>
</dbReference>
<dbReference type="EMBL" id="ASPP01023862">
    <property type="protein sequence ID" value="ETO09855.1"/>
    <property type="molecule type" value="Genomic_DNA"/>
</dbReference>
<reference evidence="1 2" key="1">
    <citation type="journal article" date="2013" name="Curr. Biol.">
        <title>The Genome of the Foraminiferan Reticulomyxa filosa.</title>
        <authorList>
            <person name="Glockner G."/>
            <person name="Hulsmann N."/>
            <person name="Schleicher M."/>
            <person name="Noegel A.A."/>
            <person name="Eichinger L."/>
            <person name="Gallinger C."/>
            <person name="Pawlowski J."/>
            <person name="Sierra R."/>
            <person name="Euteneuer U."/>
            <person name="Pillet L."/>
            <person name="Moustafa A."/>
            <person name="Platzer M."/>
            <person name="Groth M."/>
            <person name="Szafranski K."/>
            <person name="Schliwa M."/>
        </authorList>
    </citation>
    <scope>NUCLEOTIDE SEQUENCE [LARGE SCALE GENOMIC DNA]</scope>
</reference>
<evidence type="ECO:0000313" key="1">
    <source>
        <dbReference type="EMBL" id="ETO09855.1"/>
    </source>
</evidence>
<sequence>MENGKISKLYLIINIEQLCCQKLMKIKIKKRLQIESLQIESLQIGNPNKSSLEFNVHIQWYNDFNDVDSAHVKWACLILNNSWYFRTINHYDRADLSNCFSVKKRILIINIFVIKIMESICSEKTDIIWNDRSRQINKDSLNPYSISLKQVLHHCKVKLQMRDQFIQGTDELIYFECAFDKSEPPIPKAISDKDILLHNIYKHLPHYPIIQVYWKIKGRFVVPYKHTIDIERITLPKSGELGVEITRSNKKSTFNPFLYECNLHKIKLIKDTLHLKITRNNELHKLLHEMIQNGYLCDLMTYQHTNNKQEKKQLYDNIKQQISFNEANPCELVLNDKTLTILNELKILYHDDIHKQMGYPLQLHHICAVLLYCGRSCNAEFSYDQIQFRHHRWPYLDDYLQGSIMILHKHERREESEMELYCGLKSVRLENIKEIKAGYFISHVSTSDDVQVAEMYRSDQGCILHFHPSMRRSSGIHSCDVSWISPFKHERAILFSRSAVSFDMNEKTNKTLFAWNAKVESEDEYTQMILLTWVRYDQFIQQTMHISAMWNHSIDLNVIYIALRWFKQDVNKIMGLLFEFEDWKSKHNNEQIYKDRVNEFMERRCCNHNVNLFFMFLSMWTCDSTVHNGLPFVEKDKNMDKKR</sequence>
<protein>
    <submittedName>
        <fullName evidence="1">Uncharacterized protein</fullName>
    </submittedName>
</protein>
<dbReference type="AlphaFoldDB" id="X6MA25"/>
<gene>
    <name evidence="1" type="ORF">RFI_27520</name>
</gene>
<dbReference type="OrthoDB" id="9990006at2759"/>
<accession>X6MA25</accession>
<evidence type="ECO:0000313" key="2">
    <source>
        <dbReference type="Proteomes" id="UP000023152"/>
    </source>
</evidence>
<keyword evidence="2" id="KW-1185">Reference proteome</keyword>
<name>X6MA25_RETFI</name>